<feature type="binding site" evidence="9">
    <location>
        <begin position="246"/>
        <end position="250"/>
    </location>
    <ligand>
        <name>GTP</name>
        <dbReference type="ChEBI" id="CHEBI:37565"/>
    </ligand>
</feature>
<dbReference type="EC" id="3.6.5.4" evidence="9"/>
<feature type="compositionally biased region" description="Polar residues" evidence="10">
    <location>
        <begin position="34"/>
        <end position="44"/>
    </location>
</feature>
<dbReference type="GO" id="GO:0005047">
    <property type="term" value="F:signal recognition particle binding"/>
    <property type="evidence" value="ECO:0007669"/>
    <property type="project" value="TreeGrafter"/>
</dbReference>
<sequence length="362" mass="39498">MGFFDLFKKKQNTQPTVSEQPAQTNDSEQRPASADNTSNAQESAQNRQEEQKRQEELNSGLEKTKTGLFSKLARAVAGRSTIDVEVLDDLEEVLITSDVGVETTVKIIERIEARVARDKYMNASELQSILRDEISKLLEESHRSTENFGLDVEEGVPYVIMVVGVNGAGKTTTIGKLAAQLTRIGLKVYIGAADTFRAAAIDQLAVWAERAGATMIRQEMGSDPASVAYDTLKSAVANKADVVLIDTAGRLHNKVGLMNELTKIRNVMGKVIPNAPQEVMLVLDGSTGQNAFEQAKQFTQATKVTSLTITKLDGTAKGGVVIGISDQFRIPVRYIGIGEGIDQLRMFDRKEFVNALFGDSKK</sequence>
<evidence type="ECO:0000256" key="2">
    <source>
        <dbReference type="ARBA" id="ARBA00022490"/>
    </source>
</evidence>
<keyword evidence="1 9" id="KW-1003">Cell membrane</keyword>
<feature type="binding site" evidence="9">
    <location>
        <begin position="310"/>
        <end position="313"/>
    </location>
    <ligand>
        <name>GTP</name>
        <dbReference type="ChEBI" id="CHEBI:37565"/>
    </ligand>
</feature>
<accession>A0A9D2RHZ5</accession>
<dbReference type="GO" id="GO:0005525">
    <property type="term" value="F:GTP binding"/>
    <property type="evidence" value="ECO:0007669"/>
    <property type="project" value="UniProtKB-UniRule"/>
</dbReference>
<comment type="subcellular location">
    <subcellularLocation>
        <location evidence="9">Cell membrane</location>
        <topology evidence="9">Peripheral membrane protein</topology>
        <orientation evidence="9">Cytoplasmic side</orientation>
    </subcellularLocation>
    <subcellularLocation>
        <location evidence="9">Cytoplasm</location>
    </subcellularLocation>
</comment>
<dbReference type="SMART" id="SM00962">
    <property type="entry name" value="SRP54"/>
    <property type="match status" value="1"/>
</dbReference>
<evidence type="ECO:0000313" key="13">
    <source>
        <dbReference type="Proteomes" id="UP000824259"/>
    </source>
</evidence>
<keyword evidence="6 9" id="KW-0472">Membrane</keyword>
<keyword evidence="3 9" id="KW-0547">Nucleotide-binding</keyword>
<dbReference type="InterPro" id="IPR004390">
    <property type="entry name" value="SR_rcpt_FtsY"/>
</dbReference>
<protein>
    <recommendedName>
        <fullName evidence="9">Signal recognition particle receptor FtsY</fullName>
        <shortName evidence="9">SRP receptor</shortName>
        <ecNumber evidence="9">3.6.5.4</ecNumber>
    </recommendedName>
</protein>
<keyword evidence="4 9" id="KW-0378">Hydrolase</keyword>
<comment type="similarity">
    <text evidence="9">Belongs to the GTP-binding SRP family. FtsY subfamily.</text>
</comment>
<reference evidence="12" key="1">
    <citation type="journal article" date="2021" name="PeerJ">
        <title>Extensive microbial diversity within the chicken gut microbiome revealed by metagenomics and culture.</title>
        <authorList>
            <person name="Gilroy R."/>
            <person name="Ravi A."/>
            <person name="Getino M."/>
            <person name="Pursley I."/>
            <person name="Horton D.L."/>
            <person name="Alikhan N.F."/>
            <person name="Baker D."/>
            <person name="Gharbi K."/>
            <person name="Hall N."/>
            <person name="Watson M."/>
            <person name="Adriaenssens E.M."/>
            <person name="Foster-Nyarko E."/>
            <person name="Jarju S."/>
            <person name="Secka A."/>
            <person name="Antonio M."/>
            <person name="Oren A."/>
            <person name="Chaudhuri R.R."/>
            <person name="La Ragione R."/>
            <person name="Hildebrand F."/>
            <person name="Pallen M.J."/>
        </authorList>
    </citation>
    <scope>NUCLEOTIDE SEQUENCE</scope>
    <source>
        <strain evidence="12">CHK169-11906</strain>
    </source>
</reference>
<name>A0A9D2RHZ5_9BACT</name>
<evidence type="ECO:0000256" key="7">
    <source>
        <dbReference type="ARBA" id="ARBA00023170"/>
    </source>
</evidence>
<dbReference type="SMART" id="SM00382">
    <property type="entry name" value="AAA"/>
    <property type="match status" value="1"/>
</dbReference>
<proteinExistence type="inferred from homology"/>
<dbReference type="CDD" id="cd17874">
    <property type="entry name" value="FtsY"/>
    <property type="match status" value="1"/>
</dbReference>
<dbReference type="Gene3D" id="3.40.50.300">
    <property type="entry name" value="P-loop containing nucleotide triphosphate hydrolases"/>
    <property type="match status" value="1"/>
</dbReference>
<dbReference type="EMBL" id="DWYR01000012">
    <property type="protein sequence ID" value="HJA98885.1"/>
    <property type="molecule type" value="Genomic_DNA"/>
</dbReference>
<evidence type="ECO:0000256" key="5">
    <source>
        <dbReference type="ARBA" id="ARBA00023134"/>
    </source>
</evidence>
<dbReference type="GO" id="GO:0005886">
    <property type="term" value="C:plasma membrane"/>
    <property type="evidence" value="ECO:0007669"/>
    <property type="project" value="UniProtKB-SubCell"/>
</dbReference>
<dbReference type="Gene3D" id="1.20.120.140">
    <property type="entry name" value="Signal recognition particle SRP54, nucleotide-binding domain"/>
    <property type="match status" value="1"/>
</dbReference>
<keyword evidence="5 9" id="KW-0342">GTP-binding</keyword>
<comment type="function">
    <text evidence="9">Involved in targeting and insertion of nascent membrane proteins into the cytoplasmic membrane. Acts as a receptor for the complex formed by the signal recognition particle (SRP) and the ribosome-nascent chain (RNC).</text>
</comment>
<evidence type="ECO:0000256" key="8">
    <source>
        <dbReference type="ARBA" id="ARBA00048027"/>
    </source>
</evidence>
<evidence type="ECO:0000259" key="11">
    <source>
        <dbReference type="PROSITE" id="PS00300"/>
    </source>
</evidence>
<keyword evidence="7 9" id="KW-0675">Receptor</keyword>
<dbReference type="GO" id="GO:0006614">
    <property type="term" value="P:SRP-dependent cotranslational protein targeting to membrane"/>
    <property type="evidence" value="ECO:0007669"/>
    <property type="project" value="InterPro"/>
</dbReference>
<dbReference type="InterPro" id="IPR000897">
    <property type="entry name" value="SRP54_GTPase_dom"/>
</dbReference>
<evidence type="ECO:0000256" key="6">
    <source>
        <dbReference type="ARBA" id="ARBA00023136"/>
    </source>
</evidence>
<dbReference type="SMART" id="SM00963">
    <property type="entry name" value="SRP54_N"/>
    <property type="match status" value="1"/>
</dbReference>
<dbReference type="PANTHER" id="PTHR43134:SF1">
    <property type="entry name" value="SIGNAL RECOGNITION PARTICLE RECEPTOR SUBUNIT ALPHA"/>
    <property type="match status" value="1"/>
</dbReference>
<dbReference type="InterPro" id="IPR036225">
    <property type="entry name" value="SRP/SRP_N"/>
</dbReference>
<dbReference type="InterPro" id="IPR013822">
    <property type="entry name" value="Signal_recog_particl_SRP54_hlx"/>
</dbReference>
<comment type="caution">
    <text evidence="12">The sequence shown here is derived from an EMBL/GenBank/DDBJ whole genome shotgun (WGS) entry which is preliminary data.</text>
</comment>
<dbReference type="GO" id="GO:0005737">
    <property type="term" value="C:cytoplasm"/>
    <property type="evidence" value="ECO:0007669"/>
    <property type="project" value="UniProtKB-SubCell"/>
</dbReference>
<feature type="binding site" evidence="9">
    <location>
        <begin position="164"/>
        <end position="171"/>
    </location>
    <ligand>
        <name>GTP</name>
        <dbReference type="ChEBI" id="CHEBI:37565"/>
    </ligand>
</feature>
<dbReference type="InterPro" id="IPR042101">
    <property type="entry name" value="SRP54_N_sf"/>
</dbReference>
<evidence type="ECO:0000256" key="4">
    <source>
        <dbReference type="ARBA" id="ARBA00022801"/>
    </source>
</evidence>
<evidence type="ECO:0000256" key="3">
    <source>
        <dbReference type="ARBA" id="ARBA00022741"/>
    </source>
</evidence>
<dbReference type="AlphaFoldDB" id="A0A9D2RHZ5"/>
<evidence type="ECO:0000256" key="10">
    <source>
        <dbReference type="SAM" id="MobiDB-lite"/>
    </source>
</evidence>
<keyword evidence="2 9" id="KW-0963">Cytoplasm</keyword>
<dbReference type="HAMAP" id="MF_00920">
    <property type="entry name" value="FtsY"/>
    <property type="match status" value="1"/>
</dbReference>
<evidence type="ECO:0000256" key="9">
    <source>
        <dbReference type="HAMAP-Rule" id="MF_00920"/>
    </source>
</evidence>
<dbReference type="Proteomes" id="UP000824259">
    <property type="component" value="Unassembled WGS sequence"/>
</dbReference>
<feature type="compositionally biased region" description="Basic and acidic residues" evidence="10">
    <location>
        <begin position="47"/>
        <end position="56"/>
    </location>
</feature>
<dbReference type="GO" id="GO:0003924">
    <property type="term" value="F:GTPase activity"/>
    <property type="evidence" value="ECO:0007669"/>
    <property type="project" value="UniProtKB-UniRule"/>
</dbReference>
<evidence type="ECO:0000256" key="1">
    <source>
        <dbReference type="ARBA" id="ARBA00022475"/>
    </source>
</evidence>
<dbReference type="PANTHER" id="PTHR43134">
    <property type="entry name" value="SIGNAL RECOGNITION PARTICLE RECEPTOR SUBUNIT ALPHA"/>
    <property type="match status" value="1"/>
</dbReference>
<dbReference type="FunFam" id="1.20.120.140:FF:000008">
    <property type="entry name" value="Signal recognition particle receptor FtsY"/>
    <property type="match status" value="1"/>
</dbReference>
<dbReference type="SUPFAM" id="SSF52540">
    <property type="entry name" value="P-loop containing nucleoside triphosphate hydrolases"/>
    <property type="match status" value="1"/>
</dbReference>
<dbReference type="InterPro" id="IPR027417">
    <property type="entry name" value="P-loop_NTPase"/>
</dbReference>
<reference evidence="12" key="2">
    <citation type="submission" date="2021-04" db="EMBL/GenBank/DDBJ databases">
        <authorList>
            <person name="Gilroy R."/>
        </authorList>
    </citation>
    <scope>NUCLEOTIDE SEQUENCE</scope>
    <source>
        <strain evidence="12">CHK169-11906</strain>
    </source>
</reference>
<feature type="domain" description="SRP54-type proteins GTP-binding" evidence="11">
    <location>
        <begin position="331"/>
        <end position="344"/>
    </location>
</feature>
<dbReference type="Pfam" id="PF02881">
    <property type="entry name" value="SRP54_N"/>
    <property type="match status" value="1"/>
</dbReference>
<dbReference type="FunFam" id="3.40.50.300:FF:000053">
    <property type="entry name" value="Signal recognition particle receptor FtsY"/>
    <property type="match status" value="1"/>
</dbReference>
<dbReference type="SUPFAM" id="SSF47364">
    <property type="entry name" value="Domain of the SRP/SRP receptor G-proteins"/>
    <property type="match status" value="1"/>
</dbReference>
<dbReference type="InterPro" id="IPR003593">
    <property type="entry name" value="AAA+_ATPase"/>
</dbReference>
<dbReference type="Pfam" id="PF00448">
    <property type="entry name" value="SRP54"/>
    <property type="match status" value="1"/>
</dbReference>
<comment type="subunit">
    <text evidence="9">Part of the signal recognition particle protein translocation system, which is composed of SRP and FtsY.</text>
</comment>
<organism evidence="12 13">
    <name type="scientific">Candidatus Alistipes avicola</name>
    <dbReference type="NCBI Taxonomy" id="2838432"/>
    <lineage>
        <taxon>Bacteria</taxon>
        <taxon>Pseudomonadati</taxon>
        <taxon>Bacteroidota</taxon>
        <taxon>Bacteroidia</taxon>
        <taxon>Bacteroidales</taxon>
        <taxon>Rikenellaceae</taxon>
        <taxon>Alistipes</taxon>
    </lineage>
</organism>
<dbReference type="PROSITE" id="PS00300">
    <property type="entry name" value="SRP54"/>
    <property type="match status" value="1"/>
</dbReference>
<feature type="region of interest" description="Disordered" evidence="10">
    <location>
        <begin position="1"/>
        <end position="61"/>
    </location>
</feature>
<evidence type="ECO:0000313" key="12">
    <source>
        <dbReference type="EMBL" id="HJA98885.1"/>
    </source>
</evidence>
<dbReference type="NCBIfam" id="TIGR00064">
    <property type="entry name" value="ftsY"/>
    <property type="match status" value="1"/>
</dbReference>
<comment type="catalytic activity">
    <reaction evidence="8 9">
        <text>GTP + H2O = GDP + phosphate + H(+)</text>
        <dbReference type="Rhea" id="RHEA:19669"/>
        <dbReference type="ChEBI" id="CHEBI:15377"/>
        <dbReference type="ChEBI" id="CHEBI:15378"/>
        <dbReference type="ChEBI" id="CHEBI:37565"/>
        <dbReference type="ChEBI" id="CHEBI:43474"/>
        <dbReference type="ChEBI" id="CHEBI:58189"/>
        <dbReference type="EC" id="3.6.5.4"/>
    </reaction>
</comment>
<feature type="compositionally biased region" description="Polar residues" evidence="10">
    <location>
        <begin position="12"/>
        <end position="26"/>
    </location>
</feature>
<gene>
    <name evidence="9 12" type="primary">ftsY</name>
    <name evidence="12" type="ORF">H9779_04725</name>
</gene>